<reference evidence="1 2" key="1">
    <citation type="submission" date="2018-12" db="EMBL/GenBank/DDBJ databases">
        <title>Complete genome sequencing of Tabrizicola sp. K13M18.</title>
        <authorList>
            <person name="Bae J.-W."/>
        </authorList>
    </citation>
    <scope>NUCLEOTIDE SEQUENCE [LARGE SCALE GENOMIC DNA]</scope>
    <source>
        <strain evidence="1 2">K13M18</strain>
    </source>
</reference>
<name>A0A3S8U2I9_9RHOB</name>
<dbReference type="KEGG" id="taw:EI545_02355"/>
<dbReference type="EMBL" id="CP034328">
    <property type="protein sequence ID" value="AZL57785.1"/>
    <property type="molecule type" value="Genomic_DNA"/>
</dbReference>
<accession>A0A3S8U2I9</accession>
<dbReference type="Proteomes" id="UP000282002">
    <property type="component" value="Chromosome"/>
</dbReference>
<evidence type="ECO:0000313" key="1">
    <source>
        <dbReference type="EMBL" id="AZL57785.1"/>
    </source>
</evidence>
<organism evidence="1 2">
    <name type="scientific">Tabrizicola piscis</name>
    <dbReference type="NCBI Taxonomy" id="2494374"/>
    <lineage>
        <taxon>Bacteria</taxon>
        <taxon>Pseudomonadati</taxon>
        <taxon>Pseudomonadota</taxon>
        <taxon>Alphaproteobacteria</taxon>
        <taxon>Rhodobacterales</taxon>
        <taxon>Paracoccaceae</taxon>
        <taxon>Tabrizicola</taxon>
    </lineage>
</organism>
<protein>
    <submittedName>
        <fullName evidence="1">Uncharacterized protein</fullName>
    </submittedName>
</protein>
<dbReference type="InterPro" id="IPR046788">
    <property type="entry name" value="Methyltransf_35"/>
</dbReference>
<gene>
    <name evidence="1" type="ORF">EI545_02355</name>
</gene>
<keyword evidence="2" id="KW-1185">Reference proteome</keyword>
<evidence type="ECO:0000313" key="2">
    <source>
        <dbReference type="Proteomes" id="UP000282002"/>
    </source>
</evidence>
<dbReference type="RefSeq" id="WP_125323986.1">
    <property type="nucleotide sequence ID" value="NZ_CP034328.1"/>
</dbReference>
<dbReference type="Pfam" id="PF20553">
    <property type="entry name" value="Methyltransf_35"/>
    <property type="match status" value="1"/>
</dbReference>
<dbReference type="OrthoDB" id="9181262at2"/>
<sequence>MASFDSVNYSIRPSKSVQRGLVFEGLRRIAGAIDLGNAVYVGFGSIWFTDFIQAHRVLEINDMVSIEANEIGFKRATFNKVYRTISVMEGRAKTRLPDVLGIDGFSARPWIIWLDYDSALDEEIVEDMQWVVTNAPPNSVVLFTFSATQNAYGKPVNRADRIRALLGDVVPDELSKEECEKETLPTTLAGLAADFLKSEVADAARPGGFIEAFRLSYLDSVAMVTVGGILPAKGAAAAARAMIDDKCWNGIVGEIIEAPPMTLREIATLQAELPTVANLTRARIQELGFDLHERQIRSFQQYYKYLPSFAEIVA</sequence>
<proteinExistence type="predicted"/>
<dbReference type="AlphaFoldDB" id="A0A3S8U2I9"/>